<keyword evidence="16" id="KW-1185">Reference proteome</keyword>
<dbReference type="PANTHER" id="PTHR30175">
    <property type="entry name" value="PHOSPHOTRANSFERASE SYSTEM TRANSPORT PROTEIN"/>
    <property type="match status" value="1"/>
</dbReference>
<dbReference type="InterPro" id="IPR001996">
    <property type="entry name" value="PTS_IIB_1"/>
</dbReference>
<evidence type="ECO:0000259" key="13">
    <source>
        <dbReference type="PROSITE" id="PS51098"/>
    </source>
</evidence>
<dbReference type="GO" id="GO:0016301">
    <property type="term" value="F:kinase activity"/>
    <property type="evidence" value="ECO:0007669"/>
    <property type="project" value="UniProtKB-KW"/>
</dbReference>
<dbReference type="Pfam" id="PF00367">
    <property type="entry name" value="PTS_EIIB"/>
    <property type="match status" value="1"/>
</dbReference>
<evidence type="ECO:0000256" key="1">
    <source>
        <dbReference type="ARBA" id="ARBA00004651"/>
    </source>
</evidence>
<evidence type="ECO:0000256" key="9">
    <source>
        <dbReference type="ARBA" id="ARBA00022989"/>
    </source>
</evidence>
<comment type="caution">
    <text evidence="15">The sequence shown here is derived from an EMBL/GenBank/DDBJ whole genome shotgun (WGS) entry which is preliminary data.</text>
</comment>
<evidence type="ECO:0000256" key="3">
    <source>
        <dbReference type="ARBA" id="ARBA00022475"/>
    </source>
</evidence>
<evidence type="ECO:0000256" key="2">
    <source>
        <dbReference type="ARBA" id="ARBA00022448"/>
    </source>
</evidence>
<protein>
    <recommendedName>
        <fullName evidence="17">PTS sugar transporter</fullName>
    </recommendedName>
</protein>
<feature type="transmembrane region" description="Helical" evidence="12">
    <location>
        <begin position="175"/>
        <end position="195"/>
    </location>
</feature>
<feature type="active site" description="Phosphocysteine intermediate; for EIIB activity" evidence="11">
    <location>
        <position position="26"/>
    </location>
</feature>
<dbReference type="FunFam" id="3.30.1360.60:FF:000001">
    <property type="entry name" value="PTS system glucose-specific IIBC component PtsG"/>
    <property type="match status" value="1"/>
</dbReference>
<dbReference type="Proteomes" id="UP000290567">
    <property type="component" value="Unassembled WGS sequence"/>
</dbReference>
<keyword evidence="4" id="KW-0762">Sugar transport</keyword>
<dbReference type="InterPro" id="IPR013013">
    <property type="entry name" value="PTS_EIIC_1"/>
</dbReference>
<feature type="transmembrane region" description="Helical" evidence="12">
    <location>
        <begin position="300"/>
        <end position="323"/>
    </location>
</feature>
<dbReference type="GO" id="GO:0015771">
    <property type="term" value="P:trehalose transport"/>
    <property type="evidence" value="ECO:0007669"/>
    <property type="project" value="TreeGrafter"/>
</dbReference>
<dbReference type="GO" id="GO:0090589">
    <property type="term" value="F:protein-phosphocysteine-trehalose phosphotransferase system transporter activity"/>
    <property type="evidence" value="ECO:0007669"/>
    <property type="project" value="TreeGrafter"/>
</dbReference>
<sequence length="469" mass="50287">MKYEELARTIVQNVGGKENISDLAHCMTRLRFKLKDEDKANTDILKNTDGVVSVVQSGGQYQVVIGNSVGDVYNDINSIYEINEGDNVVDEPADDKKLSIFDRFIDLVSGVFTPTLGILASTGMIKGLSTVFVATGLLSMTSGTYQVLNIIGDCFFYFFPVFLGYTAAQKFRGNIFIGMAIGTAMVYPTLAGIMAEEPLYTLFAGTIFESPVHLTFLGIPVILMSYASSVIPIIVATWIAAKVEGGLKKIVPDVVKFFFVPAGTLLIVIPLTFIVIGPIATWASQLFGAGTQALYNLSPVITSAVLAGVLQICTIFGIHWGLVPITLNNLAVLGYDMMIPATTIGIFGQVGAVLAVMLKTKNKKLKALTYPAFISGLFGITEPAIYGINLPRRKPFILGCVSAVVGGLIVGLMGTKGYSLIAGIFLLPSVIGPNGIDQGFYGLVIGIIVTMALAFALVYFFWKDEEEVA</sequence>
<dbReference type="PROSITE" id="PS51103">
    <property type="entry name" value="PTS_EIIC_TYPE_1"/>
    <property type="match status" value="1"/>
</dbReference>
<evidence type="ECO:0000256" key="7">
    <source>
        <dbReference type="ARBA" id="ARBA00022692"/>
    </source>
</evidence>
<dbReference type="GO" id="GO:0008982">
    <property type="term" value="F:protein-N(PI)-phosphohistidine-sugar phosphotransferase activity"/>
    <property type="evidence" value="ECO:0007669"/>
    <property type="project" value="InterPro"/>
</dbReference>
<evidence type="ECO:0000256" key="8">
    <source>
        <dbReference type="ARBA" id="ARBA00022777"/>
    </source>
</evidence>
<dbReference type="PANTHER" id="PTHR30175:SF1">
    <property type="entry name" value="PTS SYSTEM ARBUTIN-, CELLOBIOSE-, AND SALICIN-SPECIFIC EIIBC COMPONENT-RELATED"/>
    <property type="match status" value="1"/>
</dbReference>
<keyword evidence="5" id="KW-0808">Transferase</keyword>
<dbReference type="RefSeq" id="WP_146623838.1">
    <property type="nucleotide sequence ID" value="NZ_BJCC01000032.1"/>
</dbReference>
<dbReference type="GO" id="GO:0005886">
    <property type="term" value="C:plasma membrane"/>
    <property type="evidence" value="ECO:0007669"/>
    <property type="project" value="UniProtKB-SubCell"/>
</dbReference>
<keyword evidence="6" id="KW-0598">Phosphotransferase system</keyword>
<evidence type="ECO:0000256" key="11">
    <source>
        <dbReference type="PROSITE-ProRule" id="PRU00421"/>
    </source>
</evidence>
<comment type="subcellular location">
    <subcellularLocation>
        <location evidence="1">Cell membrane</location>
        <topology evidence="1">Multi-pass membrane protein</topology>
    </subcellularLocation>
</comment>
<dbReference type="AlphaFoldDB" id="A0A4P5PFC1"/>
<dbReference type="InterPro" id="IPR003352">
    <property type="entry name" value="PTS_EIIC"/>
</dbReference>
<feature type="transmembrane region" description="Helical" evidence="12">
    <location>
        <begin position="370"/>
        <end position="389"/>
    </location>
</feature>
<reference evidence="16" key="1">
    <citation type="submission" date="2019-02" db="EMBL/GenBank/DDBJ databases">
        <title>Draft genome sequence of Enterococcus sp. Gos25-1.</title>
        <authorList>
            <person name="Tanaka N."/>
            <person name="Shiwa Y."/>
            <person name="Fujita N."/>
        </authorList>
    </citation>
    <scope>NUCLEOTIDE SEQUENCE [LARGE SCALE GENOMIC DNA]</scope>
    <source>
        <strain evidence="16">Gos25-1</strain>
    </source>
</reference>
<keyword evidence="3" id="KW-1003">Cell membrane</keyword>
<evidence type="ECO:0000256" key="6">
    <source>
        <dbReference type="ARBA" id="ARBA00022683"/>
    </source>
</evidence>
<feature type="transmembrane region" description="Helical" evidence="12">
    <location>
        <begin position="253"/>
        <end position="280"/>
    </location>
</feature>
<accession>A0A4P5PFC1</accession>
<keyword evidence="10 12" id="KW-0472">Membrane</keyword>
<feature type="domain" description="PTS EIIB type-1" evidence="13">
    <location>
        <begin position="4"/>
        <end position="86"/>
    </location>
</feature>
<dbReference type="EMBL" id="BJCC01000032">
    <property type="protein sequence ID" value="GCF95444.1"/>
    <property type="molecule type" value="Genomic_DNA"/>
</dbReference>
<feature type="transmembrane region" description="Helical" evidence="12">
    <location>
        <begin position="439"/>
        <end position="462"/>
    </location>
</feature>
<evidence type="ECO:0000256" key="12">
    <source>
        <dbReference type="SAM" id="Phobius"/>
    </source>
</evidence>
<dbReference type="CDD" id="cd00212">
    <property type="entry name" value="PTS_IIB_glc"/>
    <property type="match status" value="1"/>
</dbReference>
<feature type="transmembrane region" description="Helical" evidence="12">
    <location>
        <begin position="335"/>
        <end position="358"/>
    </location>
</feature>
<proteinExistence type="predicted"/>
<feature type="transmembrane region" description="Helical" evidence="12">
    <location>
        <begin position="104"/>
        <end position="125"/>
    </location>
</feature>
<dbReference type="Pfam" id="PF02378">
    <property type="entry name" value="PTS_EIIC"/>
    <property type="match status" value="1"/>
</dbReference>
<evidence type="ECO:0000256" key="4">
    <source>
        <dbReference type="ARBA" id="ARBA00022597"/>
    </source>
</evidence>
<dbReference type="SUPFAM" id="SSF55604">
    <property type="entry name" value="Glucose permease domain IIB"/>
    <property type="match status" value="1"/>
</dbReference>
<dbReference type="Gene3D" id="3.30.1360.60">
    <property type="entry name" value="Glucose permease domain IIB"/>
    <property type="match status" value="1"/>
</dbReference>
<evidence type="ECO:0000259" key="14">
    <source>
        <dbReference type="PROSITE" id="PS51103"/>
    </source>
</evidence>
<organism evidence="15 16">
    <name type="scientific">Enterococcus florum</name>
    <dbReference type="NCBI Taxonomy" id="2480627"/>
    <lineage>
        <taxon>Bacteria</taxon>
        <taxon>Bacillati</taxon>
        <taxon>Bacillota</taxon>
        <taxon>Bacilli</taxon>
        <taxon>Lactobacillales</taxon>
        <taxon>Enterococcaceae</taxon>
        <taxon>Enterococcus</taxon>
    </lineage>
</organism>
<feature type="transmembrane region" description="Helical" evidence="12">
    <location>
        <begin position="145"/>
        <end position="168"/>
    </location>
</feature>
<evidence type="ECO:0000313" key="15">
    <source>
        <dbReference type="EMBL" id="GCF95444.1"/>
    </source>
</evidence>
<gene>
    <name evidence="15" type="ORF">NRIC_33350</name>
</gene>
<evidence type="ECO:0000256" key="5">
    <source>
        <dbReference type="ARBA" id="ARBA00022679"/>
    </source>
</evidence>
<feature type="domain" description="PTS EIIC type-1" evidence="14">
    <location>
        <begin position="106"/>
        <end position="469"/>
    </location>
</feature>
<keyword evidence="9 12" id="KW-1133">Transmembrane helix</keyword>
<evidence type="ECO:0000313" key="16">
    <source>
        <dbReference type="Proteomes" id="UP000290567"/>
    </source>
</evidence>
<feature type="transmembrane region" description="Helical" evidence="12">
    <location>
        <begin position="396"/>
        <end position="427"/>
    </location>
</feature>
<dbReference type="PROSITE" id="PS51098">
    <property type="entry name" value="PTS_EIIB_TYPE_1"/>
    <property type="match status" value="1"/>
</dbReference>
<keyword evidence="2" id="KW-0813">Transport</keyword>
<dbReference type="GO" id="GO:0009401">
    <property type="term" value="P:phosphoenolpyruvate-dependent sugar phosphotransferase system"/>
    <property type="evidence" value="ECO:0007669"/>
    <property type="project" value="UniProtKB-KW"/>
</dbReference>
<dbReference type="InterPro" id="IPR036878">
    <property type="entry name" value="Glu_permease_IIB"/>
</dbReference>
<dbReference type="PROSITE" id="PS01035">
    <property type="entry name" value="PTS_EIIB_TYPE_1_CYS"/>
    <property type="match status" value="1"/>
</dbReference>
<name>A0A4P5PFC1_9ENTE</name>
<keyword evidence="7 12" id="KW-0812">Transmembrane</keyword>
<dbReference type="InterPro" id="IPR050558">
    <property type="entry name" value="PTS_Sugar-Specific_Components"/>
</dbReference>
<dbReference type="InterPro" id="IPR018113">
    <property type="entry name" value="PTrfase_EIIB_Cys"/>
</dbReference>
<dbReference type="OrthoDB" id="9769191at2"/>
<evidence type="ECO:0008006" key="17">
    <source>
        <dbReference type="Google" id="ProtNLM"/>
    </source>
</evidence>
<feature type="transmembrane region" description="Helical" evidence="12">
    <location>
        <begin position="215"/>
        <end position="241"/>
    </location>
</feature>
<evidence type="ECO:0000256" key="10">
    <source>
        <dbReference type="ARBA" id="ARBA00023136"/>
    </source>
</evidence>
<keyword evidence="8" id="KW-0418">Kinase</keyword>